<dbReference type="Proteomes" id="UP000030764">
    <property type="component" value="Unassembled WGS sequence"/>
</dbReference>
<evidence type="ECO:0000256" key="1">
    <source>
        <dbReference type="SAM" id="MobiDB-lite"/>
    </source>
</evidence>
<evidence type="ECO:0000313" key="2">
    <source>
        <dbReference type="EMBL" id="KFD57275.1"/>
    </source>
</evidence>
<dbReference type="AlphaFoldDB" id="A0A085NT67"/>
<dbReference type="Proteomes" id="UP000030758">
    <property type="component" value="Unassembled WGS sequence"/>
</dbReference>
<feature type="region of interest" description="Disordered" evidence="1">
    <location>
        <begin position="61"/>
        <end position="82"/>
    </location>
</feature>
<reference evidence="3 4" key="1">
    <citation type="journal article" date="2014" name="Nat. Genet.">
        <title>Genome and transcriptome of the porcine whipworm Trichuris suis.</title>
        <authorList>
            <person name="Jex A.R."/>
            <person name="Nejsum P."/>
            <person name="Schwarz E.M."/>
            <person name="Hu L."/>
            <person name="Young N.D."/>
            <person name="Hall R.S."/>
            <person name="Korhonen P.K."/>
            <person name="Liao S."/>
            <person name="Thamsborg S."/>
            <person name="Xia J."/>
            <person name="Xu P."/>
            <person name="Wang S."/>
            <person name="Scheerlinck J.P."/>
            <person name="Hofmann A."/>
            <person name="Sternberg P.W."/>
            <person name="Wang J."/>
            <person name="Gasser R.B."/>
        </authorList>
    </citation>
    <scope>NUCLEOTIDE SEQUENCE [LARGE SCALE GENOMIC DNA]</scope>
    <source>
        <strain evidence="3">DCEP-RM93F</strain>
        <strain evidence="2">DCEP-RM93M</strain>
    </source>
</reference>
<evidence type="ECO:0000313" key="3">
    <source>
        <dbReference type="EMBL" id="KFD72663.1"/>
    </source>
</evidence>
<dbReference type="EMBL" id="KL367476">
    <property type="protein sequence ID" value="KFD72663.1"/>
    <property type="molecule type" value="Genomic_DNA"/>
</dbReference>
<dbReference type="EMBL" id="KL363189">
    <property type="protein sequence ID" value="KFD57275.1"/>
    <property type="molecule type" value="Genomic_DNA"/>
</dbReference>
<sequence>MCASSRLELPSAAPGHVKLRCDPTGPVQVHWRLNGGVPRFNGRLDSQSVYVTTLGTERSFQSASSRDWKESDEADQGYAILP</sequence>
<gene>
    <name evidence="2" type="ORF">M513_01786</name>
    <name evidence="3" type="ORF">M514_01786</name>
</gene>
<keyword evidence="4" id="KW-1185">Reference proteome</keyword>
<organism evidence="3">
    <name type="scientific">Trichuris suis</name>
    <name type="common">pig whipworm</name>
    <dbReference type="NCBI Taxonomy" id="68888"/>
    <lineage>
        <taxon>Eukaryota</taxon>
        <taxon>Metazoa</taxon>
        <taxon>Ecdysozoa</taxon>
        <taxon>Nematoda</taxon>
        <taxon>Enoplea</taxon>
        <taxon>Dorylaimia</taxon>
        <taxon>Trichinellida</taxon>
        <taxon>Trichuridae</taxon>
        <taxon>Trichuris</taxon>
    </lineage>
</organism>
<proteinExistence type="predicted"/>
<accession>A0A085NT67</accession>
<evidence type="ECO:0000313" key="4">
    <source>
        <dbReference type="Proteomes" id="UP000030764"/>
    </source>
</evidence>
<protein>
    <recommendedName>
        <fullName evidence="5">Ig-like domain-containing protein</fullName>
    </recommendedName>
</protein>
<name>A0A085NT67_9BILA</name>
<evidence type="ECO:0008006" key="5">
    <source>
        <dbReference type="Google" id="ProtNLM"/>
    </source>
</evidence>